<dbReference type="PROSITE" id="PS51257">
    <property type="entry name" value="PROKAR_LIPOPROTEIN"/>
    <property type="match status" value="1"/>
</dbReference>
<dbReference type="OrthoDB" id="977906at2"/>
<evidence type="ECO:0000256" key="1">
    <source>
        <dbReference type="SAM" id="MobiDB-lite"/>
    </source>
</evidence>
<feature type="region of interest" description="Disordered" evidence="1">
    <location>
        <begin position="25"/>
        <end position="49"/>
    </location>
</feature>
<evidence type="ECO:0000313" key="2">
    <source>
        <dbReference type="EMBL" id="VXD15084.1"/>
    </source>
</evidence>
<feature type="compositionally biased region" description="Low complexity" evidence="1">
    <location>
        <begin position="28"/>
        <end position="45"/>
    </location>
</feature>
<organism evidence="2 3">
    <name type="scientific">Planktothrix serta PCC 8927</name>
    <dbReference type="NCBI Taxonomy" id="671068"/>
    <lineage>
        <taxon>Bacteria</taxon>
        <taxon>Bacillati</taxon>
        <taxon>Cyanobacteriota</taxon>
        <taxon>Cyanophyceae</taxon>
        <taxon>Oscillatoriophycideae</taxon>
        <taxon>Oscillatoriales</taxon>
        <taxon>Microcoleaceae</taxon>
        <taxon>Planktothrix</taxon>
    </lineage>
</organism>
<dbReference type="EMBL" id="CZCU02000111">
    <property type="protein sequence ID" value="VXD15084.1"/>
    <property type="molecule type" value="Genomic_DNA"/>
</dbReference>
<proteinExistence type="predicted"/>
<comment type="caution">
    <text evidence="2">The sequence shown here is derived from an EMBL/GenBank/DDBJ whole genome shotgun (WGS) entry which is preliminary data.</text>
</comment>
<reference evidence="2" key="1">
    <citation type="submission" date="2019-10" db="EMBL/GenBank/DDBJ databases">
        <authorList>
            <consortium name="Genoscope - CEA"/>
            <person name="William W."/>
        </authorList>
    </citation>
    <scope>NUCLEOTIDE SEQUENCE [LARGE SCALE GENOMIC DNA]</scope>
    <source>
        <strain evidence="2">BBR_PRJEB10992</strain>
    </source>
</reference>
<dbReference type="RefSeq" id="WP_083619179.1">
    <property type="nucleotide sequence ID" value="NZ_LR734855.1"/>
</dbReference>
<evidence type="ECO:0008006" key="4">
    <source>
        <dbReference type="Google" id="ProtNLM"/>
    </source>
</evidence>
<dbReference type="Proteomes" id="UP000184550">
    <property type="component" value="Unassembled WGS sequence"/>
</dbReference>
<dbReference type="AlphaFoldDB" id="A0A7Z9BIS9"/>
<evidence type="ECO:0000313" key="3">
    <source>
        <dbReference type="Proteomes" id="UP000184550"/>
    </source>
</evidence>
<name>A0A7Z9BIS9_9CYAN</name>
<keyword evidence="3" id="KW-1185">Reference proteome</keyword>
<protein>
    <recommendedName>
        <fullName evidence="4">Lipoprotein</fullName>
    </recommendedName>
</protein>
<gene>
    <name evidence="2" type="ORF">PL8927_380019</name>
</gene>
<accession>A0A7Z9BIS9</accession>
<sequence>MKIKVLLALILSVVGLQSCSKTEPQQKIEQPQTEVTQTTTITSQTPPQPVDPLAKYDQKQADHLTDTAKLIAGIKVDSKSPFYSLEQSNVWRNYHSFINPAWSKLEKQQLAKVSQWSKEELATINQSNPEIFYPFSGPDFLYAALFFPTAKEYVLTALEPVGTMPDFNQLSESQRNQKLANVKNSLYSLLQFSFFQTKEMKSDLSNQGVLPLILLFMVRTNNRILDLQYIGLDPDAKIQKFEKGMIPGVKIDFVPEGEKQPRTFYYFSADISDDGLKKTPQYSQFIKQMNQPVTYLKAASYLMHRPSFSAIRGLILDQSQAILQDDSGIPLQYFAEKQWNLNFFGTYTAPISLFSVRYQPDLRKVYQSNSSVKPFNFGVGYKFGVNQSNMMLATKKEKP</sequence>